<evidence type="ECO:0000256" key="1">
    <source>
        <dbReference type="ARBA" id="ARBA00022801"/>
    </source>
</evidence>
<sequence>MDLSDLRPPVEDGPWPPITHFPPLVYGPLRGARSWTGLTHASVPGYRPLQLDVHVPEGLASPPVVLWVHGGGWAEGDRRHVPLQWGQQRMFQAILDAGMAVATCDYRLNEEARLPAAVHDVVAAVRYLRRYAAELGVDGDRVGLWGDSAGAHLAAVAGLAGSSPEPDPWVLGEIGVVADGAYASGGPERTDVRAVVWWYGLADLARERQLAAWLWPEVEADARAELARRLSPVTYLRSDSPPLLAMMGDADTVAPVTQAHALAEAAEAVGARCELVISPGSGHVFHGEPLEAFWERAVEFLARELGAVPLVPEESPAPEQFVRRNLRGARFRDVDLSGAVMRAVDVDGLEIDAPWLLEEDGRLVVNGVDVAPLVDTELDRRFPGRALRTAATPEGLGEAWSAVEQAWSRAVARAEAMPDGTIDRSVDGEWTFAQTLRHLAHATDMWLRTGMQRLDDPFHPWGLPDGDPTDGMGDGPTWEQVLEVRADRQAQVRRAIAATTTEELAEERPNPHAPEHRETVLSCFRTIL</sequence>
<dbReference type="InterPro" id="IPR050300">
    <property type="entry name" value="GDXG_lipolytic_enzyme"/>
</dbReference>
<keyword evidence="5" id="KW-1185">Reference proteome</keyword>
<name>A0A542EBP7_9MICO</name>
<evidence type="ECO:0000313" key="5">
    <source>
        <dbReference type="Proteomes" id="UP000320806"/>
    </source>
</evidence>
<feature type="domain" description="DinB-like" evidence="2">
    <location>
        <begin position="403"/>
        <end position="527"/>
    </location>
</feature>
<gene>
    <name evidence="4" type="ORF">FB459_0114</name>
</gene>
<dbReference type="Gene3D" id="3.40.50.1820">
    <property type="entry name" value="alpha/beta hydrolase"/>
    <property type="match status" value="1"/>
</dbReference>
<protein>
    <submittedName>
        <fullName evidence="4">Acetyl esterase/lipase</fullName>
    </submittedName>
</protein>
<dbReference type="SUPFAM" id="SSF109854">
    <property type="entry name" value="DinB/YfiT-like putative metalloenzymes"/>
    <property type="match status" value="1"/>
</dbReference>
<dbReference type="SUPFAM" id="SSF53474">
    <property type="entry name" value="alpha/beta-Hydrolases"/>
    <property type="match status" value="1"/>
</dbReference>
<proteinExistence type="predicted"/>
<reference evidence="4 5" key="1">
    <citation type="submission" date="2019-06" db="EMBL/GenBank/DDBJ databases">
        <title>Sequencing the genomes of 1000 actinobacteria strains.</title>
        <authorList>
            <person name="Klenk H.-P."/>
        </authorList>
    </citation>
    <scope>NUCLEOTIDE SEQUENCE [LARGE SCALE GENOMIC DNA]</scope>
    <source>
        <strain evidence="4 5">DSM 19828</strain>
    </source>
</reference>
<feature type="domain" description="BD-FAE-like" evidence="3">
    <location>
        <begin position="51"/>
        <end position="264"/>
    </location>
</feature>
<dbReference type="EMBL" id="VFMO01000001">
    <property type="protein sequence ID" value="TQJ12750.1"/>
    <property type="molecule type" value="Genomic_DNA"/>
</dbReference>
<evidence type="ECO:0000259" key="3">
    <source>
        <dbReference type="Pfam" id="PF20434"/>
    </source>
</evidence>
<dbReference type="InterPro" id="IPR024775">
    <property type="entry name" value="DinB-like"/>
</dbReference>
<dbReference type="Gene3D" id="1.20.120.450">
    <property type="entry name" value="dinb family like domain"/>
    <property type="match status" value="1"/>
</dbReference>
<dbReference type="OrthoDB" id="9803828at2"/>
<dbReference type="InterPro" id="IPR049492">
    <property type="entry name" value="BD-FAE-like_dom"/>
</dbReference>
<dbReference type="GO" id="GO:0016787">
    <property type="term" value="F:hydrolase activity"/>
    <property type="evidence" value="ECO:0007669"/>
    <property type="project" value="UniProtKB-KW"/>
</dbReference>
<evidence type="ECO:0000313" key="4">
    <source>
        <dbReference type="EMBL" id="TQJ12750.1"/>
    </source>
</evidence>
<accession>A0A542EBP7</accession>
<keyword evidence="1" id="KW-0378">Hydrolase</keyword>
<dbReference type="RefSeq" id="WP_141927075.1">
    <property type="nucleotide sequence ID" value="NZ_BAABCI010000004.1"/>
</dbReference>
<evidence type="ECO:0000259" key="2">
    <source>
        <dbReference type="Pfam" id="PF12867"/>
    </source>
</evidence>
<dbReference type="InterPro" id="IPR034660">
    <property type="entry name" value="DinB/YfiT-like"/>
</dbReference>
<organism evidence="4 5">
    <name type="scientific">Yimella lutea</name>
    <dbReference type="NCBI Taxonomy" id="587872"/>
    <lineage>
        <taxon>Bacteria</taxon>
        <taxon>Bacillati</taxon>
        <taxon>Actinomycetota</taxon>
        <taxon>Actinomycetes</taxon>
        <taxon>Micrococcales</taxon>
        <taxon>Dermacoccaceae</taxon>
        <taxon>Yimella</taxon>
    </lineage>
</organism>
<dbReference type="Pfam" id="PF12867">
    <property type="entry name" value="DinB_2"/>
    <property type="match status" value="1"/>
</dbReference>
<dbReference type="Proteomes" id="UP000320806">
    <property type="component" value="Unassembled WGS sequence"/>
</dbReference>
<dbReference type="InterPro" id="IPR029058">
    <property type="entry name" value="AB_hydrolase_fold"/>
</dbReference>
<dbReference type="Pfam" id="PF20434">
    <property type="entry name" value="BD-FAE"/>
    <property type="match status" value="1"/>
</dbReference>
<comment type="caution">
    <text evidence="4">The sequence shown here is derived from an EMBL/GenBank/DDBJ whole genome shotgun (WGS) entry which is preliminary data.</text>
</comment>
<dbReference type="PANTHER" id="PTHR48081">
    <property type="entry name" value="AB HYDROLASE SUPERFAMILY PROTEIN C4A8.06C"/>
    <property type="match status" value="1"/>
</dbReference>
<dbReference type="AlphaFoldDB" id="A0A542EBP7"/>